<proteinExistence type="predicted"/>
<keyword evidence="2" id="KW-1185">Reference proteome</keyword>
<dbReference type="Proteomes" id="UP001596513">
    <property type="component" value="Unassembled WGS sequence"/>
</dbReference>
<dbReference type="InterPro" id="IPR012347">
    <property type="entry name" value="Ferritin-like"/>
</dbReference>
<evidence type="ECO:0000313" key="1">
    <source>
        <dbReference type="EMBL" id="MFC7667130.1"/>
    </source>
</evidence>
<name>A0ABW2U118_9BACT</name>
<protein>
    <submittedName>
        <fullName evidence="1">Ferritin-like domain-containing protein</fullName>
    </submittedName>
</protein>
<dbReference type="SUPFAM" id="SSF47240">
    <property type="entry name" value="Ferritin-like"/>
    <property type="match status" value="1"/>
</dbReference>
<evidence type="ECO:0000313" key="2">
    <source>
        <dbReference type="Proteomes" id="UP001596513"/>
    </source>
</evidence>
<dbReference type="RefSeq" id="WP_380201410.1">
    <property type="nucleotide sequence ID" value="NZ_JBHTEK010000001.1"/>
</dbReference>
<organism evidence="1 2">
    <name type="scientific">Hymenobacter humi</name>
    <dbReference type="NCBI Taxonomy" id="1411620"/>
    <lineage>
        <taxon>Bacteria</taxon>
        <taxon>Pseudomonadati</taxon>
        <taxon>Bacteroidota</taxon>
        <taxon>Cytophagia</taxon>
        <taxon>Cytophagales</taxon>
        <taxon>Hymenobacteraceae</taxon>
        <taxon>Hymenobacter</taxon>
    </lineage>
</organism>
<accession>A0ABW2U118</accession>
<sequence length="209" mass="22515">MNLLSLLDRLSAVDAPSDAAPRRRLLGQLGQAGVRAAAVALPVALALPAQATIRATTLDALLLLLKLEDLLAAFYTQGLAGVLSNAAQTAVRPDFERLLRQQQGHAQFLRTTVQNAGLTPPTAPSFDFSGRRNNSGSPVLFPNVMTDYDAFLQLAQQLEDASAGIYLGQAPNFAGEKKLFAAILRMQTVEARHASHIRTLRRTAPRPPR</sequence>
<dbReference type="Gene3D" id="1.20.1260.10">
    <property type="match status" value="1"/>
</dbReference>
<dbReference type="EMBL" id="JBHTEK010000001">
    <property type="protein sequence ID" value="MFC7667130.1"/>
    <property type="molecule type" value="Genomic_DNA"/>
</dbReference>
<dbReference type="InterPro" id="IPR009078">
    <property type="entry name" value="Ferritin-like_SF"/>
</dbReference>
<comment type="caution">
    <text evidence="1">The sequence shown here is derived from an EMBL/GenBank/DDBJ whole genome shotgun (WGS) entry which is preliminary data.</text>
</comment>
<gene>
    <name evidence="1" type="ORF">ACFQT0_06645</name>
</gene>
<reference evidence="2" key="1">
    <citation type="journal article" date="2019" name="Int. J. Syst. Evol. Microbiol.">
        <title>The Global Catalogue of Microorganisms (GCM) 10K type strain sequencing project: providing services to taxonomists for standard genome sequencing and annotation.</title>
        <authorList>
            <consortium name="The Broad Institute Genomics Platform"/>
            <consortium name="The Broad Institute Genome Sequencing Center for Infectious Disease"/>
            <person name="Wu L."/>
            <person name="Ma J."/>
        </authorList>
    </citation>
    <scope>NUCLEOTIDE SEQUENCE [LARGE SCALE GENOMIC DNA]</scope>
    <source>
        <strain evidence="2">JCM 19635</strain>
    </source>
</reference>
<dbReference type="Pfam" id="PF13668">
    <property type="entry name" value="Ferritin_2"/>
    <property type="match status" value="1"/>
</dbReference>